<evidence type="ECO:0000313" key="1">
    <source>
        <dbReference type="EMBL" id="EJW92834.1"/>
    </source>
</evidence>
<reference evidence="1" key="1">
    <citation type="journal article" date="2012" name="PLoS ONE">
        <title>Gene sets for utilization of primary and secondary nutrition supplies in the distal gut of endangered iberian lynx.</title>
        <authorList>
            <person name="Alcaide M."/>
            <person name="Messina E."/>
            <person name="Richter M."/>
            <person name="Bargiela R."/>
            <person name="Peplies J."/>
            <person name="Huws S.A."/>
            <person name="Newbold C.J."/>
            <person name="Golyshin P.N."/>
            <person name="Simon M.A."/>
            <person name="Lopez G."/>
            <person name="Yakimov M.M."/>
            <person name="Ferrer M."/>
        </authorList>
    </citation>
    <scope>NUCLEOTIDE SEQUENCE</scope>
</reference>
<feature type="non-terminal residue" evidence="1">
    <location>
        <position position="1"/>
    </location>
</feature>
<dbReference type="AlphaFoldDB" id="J9FZP8"/>
<name>J9FZP8_9ZZZZ</name>
<comment type="caution">
    <text evidence="1">The sequence shown here is derived from an EMBL/GenBank/DDBJ whole genome shotgun (WGS) entry which is preliminary data.</text>
</comment>
<dbReference type="EMBL" id="AMCI01007312">
    <property type="protein sequence ID" value="EJW92834.1"/>
    <property type="molecule type" value="Genomic_DNA"/>
</dbReference>
<organism evidence="1">
    <name type="scientific">gut metagenome</name>
    <dbReference type="NCBI Taxonomy" id="749906"/>
    <lineage>
        <taxon>unclassified sequences</taxon>
        <taxon>metagenomes</taxon>
        <taxon>organismal metagenomes</taxon>
    </lineage>
</organism>
<gene>
    <name evidence="1" type="ORF">EVA_19059</name>
</gene>
<proteinExistence type="predicted"/>
<sequence>WATYADQLENLGAHVIGGIFLAKTHYKVNRQ</sequence>
<accession>J9FZP8</accession>
<protein>
    <submittedName>
        <fullName evidence="1">Uncharacterized protein</fullName>
    </submittedName>
</protein>